<evidence type="ECO:0000313" key="3">
    <source>
        <dbReference type="Proteomes" id="UP000221165"/>
    </source>
</evidence>
<keyword evidence="3" id="KW-1185">Reference proteome</keyword>
<proteinExistence type="predicted"/>
<protein>
    <submittedName>
        <fullName evidence="2">Uncharacterized protein</fullName>
    </submittedName>
</protein>
<feature type="compositionally biased region" description="Polar residues" evidence="1">
    <location>
        <begin position="220"/>
        <end position="248"/>
    </location>
</feature>
<name>A0A2C6KVE1_9APIC</name>
<comment type="caution">
    <text evidence="2">The sequence shown here is derived from an EMBL/GenBank/DDBJ whole genome shotgun (WGS) entry which is preliminary data.</text>
</comment>
<sequence>MQPAECQPPFTGTTLKYCRCEEACDDNGSGREVGRGGISLPRVPDTPPPGSCLDINGAPRRKVVKFLQPEDQTLQGYFQPRASSGRYETTHTHQFPDETSPQSEPYDYHWRYRAVVHVEPLAKQTSNEFAVHTGVGAAPMEADYPFRSGSQTDEHIFSQPTADTYQYRSCEERPLRREDEQPQLGFLHHAEDRLKSVSRFRLSEFQGDWRSRGVSGLNMEYNNSCDQKPQAESTRLSQDSYSPLSRSVTAEDPAPLFGSRDGSAYRPCYAGHHSNQADTCASTTTTGDESTASALSSDSSGSLQAADTVQSEPAAVQAPVGTHRRFQVQPARLRRADQDRRVEMHAAEISRELALLQRRQVTLSCKSAVPLSTYKRPEARNRLSFN</sequence>
<evidence type="ECO:0000313" key="2">
    <source>
        <dbReference type="EMBL" id="PHJ24120.1"/>
    </source>
</evidence>
<dbReference type="RefSeq" id="XP_067925794.1">
    <property type="nucleotide sequence ID" value="XM_068062213.1"/>
</dbReference>
<feature type="compositionally biased region" description="Low complexity" evidence="1">
    <location>
        <begin position="290"/>
        <end position="307"/>
    </location>
</feature>
<dbReference type="AlphaFoldDB" id="A0A2C6KVE1"/>
<organism evidence="2 3">
    <name type="scientific">Cystoisospora suis</name>
    <dbReference type="NCBI Taxonomy" id="483139"/>
    <lineage>
        <taxon>Eukaryota</taxon>
        <taxon>Sar</taxon>
        <taxon>Alveolata</taxon>
        <taxon>Apicomplexa</taxon>
        <taxon>Conoidasida</taxon>
        <taxon>Coccidia</taxon>
        <taxon>Eucoccidiorida</taxon>
        <taxon>Eimeriorina</taxon>
        <taxon>Sarcocystidae</taxon>
        <taxon>Cystoisospora</taxon>
    </lineage>
</organism>
<feature type="region of interest" description="Disordered" evidence="1">
    <location>
        <begin position="273"/>
        <end position="319"/>
    </location>
</feature>
<dbReference type="Proteomes" id="UP000221165">
    <property type="component" value="Unassembled WGS sequence"/>
</dbReference>
<feature type="compositionally biased region" description="Basic and acidic residues" evidence="1">
    <location>
        <begin position="25"/>
        <end position="34"/>
    </location>
</feature>
<gene>
    <name evidence="2" type="ORF">CSUI_002011</name>
</gene>
<feature type="region of interest" description="Disordered" evidence="1">
    <location>
        <begin position="25"/>
        <end position="47"/>
    </location>
</feature>
<feature type="compositionally biased region" description="Polar residues" evidence="1">
    <location>
        <begin position="273"/>
        <end position="289"/>
    </location>
</feature>
<feature type="region of interest" description="Disordered" evidence="1">
    <location>
        <begin position="220"/>
        <end position="257"/>
    </location>
</feature>
<dbReference type="GeneID" id="94425424"/>
<evidence type="ECO:0000256" key="1">
    <source>
        <dbReference type="SAM" id="MobiDB-lite"/>
    </source>
</evidence>
<dbReference type="VEuPathDB" id="ToxoDB:CSUI_002011"/>
<accession>A0A2C6KVE1</accession>
<reference evidence="2 3" key="1">
    <citation type="journal article" date="2017" name="Int. J. Parasitol.">
        <title>The genome of the protozoan parasite Cystoisospora suis and a reverse vaccinology approach to identify vaccine candidates.</title>
        <authorList>
            <person name="Palmieri N."/>
            <person name="Shrestha A."/>
            <person name="Ruttkowski B."/>
            <person name="Beck T."/>
            <person name="Vogl C."/>
            <person name="Tomley F."/>
            <person name="Blake D.P."/>
            <person name="Joachim A."/>
        </authorList>
    </citation>
    <scope>NUCLEOTIDE SEQUENCE [LARGE SCALE GENOMIC DNA]</scope>
    <source>
        <strain evidence="2 3">Wien I</strain>
    </source>
</reference>
<dbReference type="EMBL" id="MIGC01000843">
    <property type="protein sequence ID" value="PHJ24120.1"/>
    <property type="molecule type" value="Genomic_DNA"/>
</dbReference>